<dbReference type="EMBL" id="LT635764">
    <property type="protein sequence ID" value="SGZ49974.1"/>
    <property type="molecule type" value="Genomic_DNA"/>
</dbReference>
<dbReference type="Pfam" id="PF12658">
    <property type="entry name" value="Ten1"/>
    <property type="match status" value="1"/>
</dbReference>
<dbReference type="InterPro" id="IPR024222">
    <property type="entry name" value="Ten1_fungal"/>
</dbReference>
<protein>
    <submittedName>
        <fullName evidence="1">CIC11C00000001869</fullName>
    </submittedName>
</protein>
<dbReference type="GO" id="GO:0043047">
    <property type="term" value="F:single-stranded telomeric DNA binding"/>
    <property type="evidence" value="ECO:0007669"/>
    <property type="project" value="InterPro"/>
</dbReference>
<name>A0A1L0DC44_9ASCO</name>
<dbReference type="GO" id="GO:0016233">
    <property type="term" value="P:telomere capping"/>
    <property type="evidence" value="ECO:0007669"/>
    <property type="project" value="InterPro"/>
</dbReference>
<evidence type="ECO:0000313" key="2">
    <source>
        <dbReference type="Proteomes" id="UP000182259"/>
    </source>
</evidence>
<sequence>MTRLCLDPGGLSLLFPKASPAYPQKIRIIGQVFTYDETTAILHVGRVANLAPVHVHISLDEDEEDTNSSVCVDVTDVVYLLGPQTTAEGVVVSIWGMYDGNVVRAVECSGVNGQELLGGSVSVLAEMSTLREI</sequence>
<dbReference type="InterPro" id="IPR012340">
    <property type="entry name" value="NA-bd_OB-fold"/>
</dbReference>
<proteinExistence type="predicted"/>
<dbReference type="Proteomes" id="UP000182259">
    <property type="component" value="Chromosome I"/>
</dbReference>
<accession>A0A1L0DC44</accession>
<organism evidence="1 2">
    <name type="scientific">Sungouiella intermedia</name>
    <dbReference type="NCBI Taxonomy" id="45354"/>
    <lineage>
        <taxon>Eukaryota</taxon>
        <taxon>Fungi</taxon>
        <taxon>Dikarya</taxon>
        <taxon>Ascomycota</taxon>
        <taxon>Saccharomycotina</taxon>
        <taxon>Pichiomycetes</taxon>
        <taxon>Metschnikowiaceae</taxon>
        <taxon>Sungouiella</taxon>
    </lineage>
</organism>
<dbReference type="AlphaFoldDB" id="A0A1L0DC44"/>
<evidence type="ECO:0000313" key="1">
    <source>
        <dbReference type="EMBL" id="SGZ49974.1"/>
    </source>
</evidence>
<dbReference type="Gene3D" id="2.40.50.140">
    <property type="entry name" value="Nucleic acid-binding proteins"/>
    <property type="match status" value="1"/>
</dbReference>
<dbReference type="GO" id="GO:1990879">
    <property type="term" value="C:CST complex"/>
    <property type="evidence" value="ECO:0007669"/>
    <property type="project" value="InterPro"/>
</dbReference>
<reference evidence="1 2" key="1">
    <citation type="submission" date="2016-10" db="EMBL/GenBank/DDBJ databases">
        <authorList>
            <person name="de Groot N.N."/>
        </authorList>
    </citation>
    <scope>NUCLEOTIDE SEQUENCE [LARGE SCALE GENOMIC DNA]</scope>
    <source>
        <strain evidence="1 2">PYCC 4715</strain>
    </source>
</reference>
<gene>
    <name evidence="1" type="ORF">SAMEA4029009_CIC11G00000001869</name>
</gene>